<reference evidence="10" key="3">
    <citation type="submission" date="2019-06" db="EMBL/GenBank/DDBJ databases">
        <authorList>
            <person name="Poynton C."/>
            <person name="Hasenbein S."/>
            <person name="Benoit J.B."/>
            <person name="Sepulveda M.S."/>
            <person name="Poelchau M.F."/>
            <person name="Murali S.C."/>
            <person name="Chen S."/>
            <person name="Glastad K.M."/>
            <person name="Werren J.H."/>
            <person name="Vineis J.H."/>
            <person name="Bowen J.L."/>
            <person name="Friedrich M."/>
            <person name="Jones J."/>
            <person name="Robertson H.M."/>
            <person name="Feyereisen R."/>
            <person name="Mechler-Hickson A."/>
            <person name="Mathers N."/>
            <person name="Lee C.E."/>
            <person name="Colbourne J.K."/>
            <person name="Biales A."/>
            <person name="Johnston J.S."/>
            <person name="Wellborn G.A."/>
            <person name="Rosendale A.J."/>
            <person name="Cridge A.G."/>
            <person name="Munoz-Torres M.C."/>
            <person name="Bain P.A."/>
            <person name="Manny A.R."/>
            <person name="Major K.M."/>
            <person name="Lambert F.N."/>
            <person name="Vulpe C.D."/>
            <person name="Tuck P."/>
            <person name="Blalock B.J."/>
            <person name="Lin Y.-Y."/>
            <person name="Smith M.E."/>
            <person name="Ochoa-Acuna H."/>
            <person name="Chen M.-J.M."/>
            <person name="Childers C.P."/>
            <person name="Qu J."/>
            <person name="Dugan S."/>
            <person name="Lee S.L."/>
            <person name="Chao H."/>
            <person name="Dinh H."/>
            <person name="Han Y."/>
            <person name="Doddapaneni H."/>
            <person name="Worley K.C."/>
            <person name="Muzny D.M."/>
            <person name="Gibbs R.A."/>
            <person name="Richards S."/>
        </authorList>
    </citation>
    <scope>NUCLEOTIDE SEQUENCE</scope>
    <source>
        <strain evidence="10">HAZT.00-mixed</strain>
        <tissue evidence="10">Whole organism</tissue>
    </source>
</reference>
<dbReference type="Gene3D" id="1.20.1280.50">
    <property type="match status" value="1"/>
</dbReference>
<dbReference type="InterPro" id="IPR050672">
    <property type="entry name" value="FBXO45-Fsn/SPSB_families"/>
</dbReference>
<dbReference type="GO" id="GO:0016567">
    <property type="term" value="P:protein ubiquitination"/>
    <property type="evidence" value="ECO:0007669"/>
    <property type="project" value="UniProtKB-UniPathway"/>
</dbReference>
<dbReference type="PROSITE" id="PS50181">
    <property type="entry name" value="FBOX"/>
    <property type="match status" value="1"/>
</dbReference>
<evidence type="ECO:0000259" key="9">
    <source>
        <dbReference type="PROSITE" id="PS50188"/>
    </source>
</evidence>
<dbReference type="CDD" id="cd12907">
    <property type="entry name" value="SPRY_Fbox"/>
    <property type="match status" value="1"/>
</dbReference>
<dbReference type="GO" id="GO:0045202">
    <property type="term" value="C:synapse"/>
    <property type="evidence" value="ECO:0007669"/>
    <property type="project" value="UniProtKB-SubCell"/>
</dbReference>
<dbReference type="Pfam" id="PF12937">
    <property type="entry name" value="F-box-like"/>
    <property type="match status" value="1"/>
</dbReference>
<dbReference type="RefSeq" id="XP_018018944.1">
    <property type="nucleotide sequence ID" value="XM_018163455.2"/>
</dbReference>
<dbReference type="GO" id="GO:0051961">
    <property type="term" value="P:negative regulation of nervous system development"/>
    <property type="evidence" value="ECO:0007669"/>
    <property type="project" value="UniProtKB-ARBA"/>
</dbReference>
<dbReference type="Proteomes" id="UP000711488">
    <property type="component" value="Unassembled WGS sequence"/>
</dbReference>
<dbReference type="CTD" id="36460"/>
<evidence type="ECO:0000256" key="3">
    <source>
        <dbReference type="ARBA" id="ARBA00016614"/>
    </source>
</evidence>
<reference evidence="12" key="4">
    <citation type="submission" date="2025-04" db="UniProtKB">
        <authorList>
            <consortium name="RefSeq"/>
        </authorList>
    </citation>
    <scope>IDENTIFICATION</scope>
    <source>
        <tissue evidence="12">Whole organism</tissue>
    </source>
</reference>
<dbReference type="OrthoDB" id="2398163at2759"/>
<reference evidence="10" key="1">
    <citation type="submission" date="2014-08" db="EMBL/GenBank/DDBJ databases">
        <authorList>
            <person name="Murali S."/>
            <person name="Richards S."/>
            <person name="Bandaranaike D."/>
            <person name="Bellair M."/>
            <person name="Blankenburg K."/>
            <person name="Chao H."/>
            <person name="Dinh H."/>
            <person name="Doddapaneni H."/>
            <person name="Dugan-Rocha S."/>
            <person name="Elkadiri S."/>
            <person name="Gnanaolivu R."/>
            <person name="Hughes D."/>
            <person name="Lee S."/>
            <person name="Li M."/>
            <person name="Ming W."/>
            <person name="Munidasa M."/>
            <person name="Muniz J."/>
            <person name="Nguyen L."/>
            <person name="Osuji N."/>
            <person name="Pu L.-L."/>
            <person name="Puazo M."/>
            <person name="Skinner E."/>
            <person name="Qu C."/>
            <person name="Quiroz J."/>
            <person name="Raj R."/>
            <person name="Weissenberger G."/>
            <person name="Xin Y."/>
            <person name="Zou X."/>
            <person name="Han Y."/>
            <person name="Worley K."/>
            <person name="Muzny D."/>
            <person name="Gibbs R."/>
        </authorList>
    </citation>
    <scope>NUCLEOTIDE SEQUENCE</scope>
    <source>
        <strain evidence="10">HAZT.00-mixed</strain>
        <tissue evidence="10">Whole organism</tissue>
    </source>
</reference>
<evidence type="ECO:0000256" key="4">
    <source>
        <dbReference type="ARBA" id="ARBA00022786"/>
    </source>
</evidence>
<dbReference type="AlphaFoldDB" id="A0A6A0H7P3"/>
<dbReference type="SMART" id="SM00449">
    <property type="entry name" value="SPRY"/>
    <property type="match status" value="1"/>
</dbReference>
<keyword evidence="11" id="KW-1185">Reference proteome</keyword>
<dbReference type="InterPro" id="IPR001870">
    <property type="entry name" value="B30.2/SPRY"/>
</dbReference>
<comment type="subcellular location">
    <subcellularLocation>
        <location evidence="7">Synapse</location>
    </subcellularLocation>
</comment>
<feature type="domain" description="B30.2/SPRY" evidence="9">
    <location>
        <begin position="59"/>
        <end position="252"/>
    </location>
</feature>
<dbReference type="Pfam" id="PF00622">
    <property type="entry name" value="SPRY"/>
    <property type="match status" value="1"/>
</dbReference>
<evidence type="ECO:0000256" key="2">
    <source>
        <dbReference type="ARBA" id="ARBA00007328"/>
    </source>
</evidence>
<gene>
    <name evidence="12" type="primary">LOC108675435</name>
    <name evidence="10" type="ORF">HAZT_HAZT002642</name>
</gene>
<dbReference type="GO" id="GO:0043161">
    <property type="term" value="P:proteasome-mediated ubiquitin-dependent protein catabolic process"/>
    <property type="evidence" value="ECO:0007669"/>
    <property type="project" value="TreeGrafter"/>
</dbReference>
<dbReference type="SMART" id="SM00256">
    <property type="entry name" value="FBOX"/>
    <property type="match status" value="1"/>
</dbReference>
<dbReference type="InterPro" id="IPR013320">
    <property type="entry name" value="ConA-like_dom_sf"/>
</dbReference>
<dbReference type="SUPFAM" id="SSF81383">
    <property type="entry name" value="F-box domain"/>
    <property type="match status" value="1"/>
</dbReference>
<dbReference type="KEGG" id="hazt:108675435"/>
<evidence type="ECO:0000256" key="5">
    <source>
        <dbReference type="ARBA" id="ARBA00022902"/>
    </source>
</evidence>
<feature type="domain" description="F-box" evidence="8">
    <location>
        <begin position="1"/>
        <end position="49"/>
    </location>
</feature>
<dbReference type="GO" id="GO:0060386">
    <property type="term" value="P:synapse assembly involved in innervation"/>
    <property type="evidence" value="ECO:0007669"/>
    <property type="project" value="TreeGrafter"/>
</dbReference>
<evidence type="ECO:0000259" key="8">
    <source>
        <dbReference type="PROSITE" id="PS50181"/>
    </source>
</evidence>
<dbReference type="InterPro" id="IPR001810">
    <property type="entry name" value="F-box_dom"/>
</dbReference>
<evidence type="ECO:0000256" key="7">
    <source>
        <dbReference type="ARBA" id="ARBA00034103"/>
    </source>
</evidence>
<reference evidence="10" key="2">
    <citation type="journal article" date="2018" name="Environ. Sci. Technol.">
        <title>The Toxicogenome of Hyalella azteca: A Model for Sediment Ecotoxicology and Evolutionary Toxicology.</title>
        <authorList>
            <person name="Poynton H.C."/>
            <person name="Hasenbein S."/>
            <person name="Benoit J.B."/>
            <person name="Sepulveda M.S."/>
            <person name="Poelchau M.F."/>
            <person name="Hughes D.S.T."/>
            <person name="Murali S.C."/>
            <person name="Chen S."/>
            <person name="Glastad K.M."/>
            <person name="Goodisman M.A.D."/>
            <person name="Werren J.H."/>
            <person name="Vineis J.H."/>
            <person name="Bowen J.L."/>
            <person name="Friedrich M."/>
            <person name="Jones J."/>
            <person name="Robertson H.M."/>
            <person name="Feyereisen R."/>
            <person name="Mechler-Hickson A."/>
            <person name="Mathers N."/>
            <person name="Lee C.E."/>
            <person name="Colbourne J.K."/>
            <person name="Biales A."/>
            <person name="Johnston J.S."/>
            <person name="Wellborn G.A."/>
            <person name="Rosendale A.J."/>
            <person name="Cridge A.G."/>
            <person name="Munoz-Torres M.C."/>
            <person name="Bain P.A."/>
            <person name="Manny A.R."/>
            <person name="Major K.M."/>
            <person name="Lambert F.N."/>
            <person name="Vulpe C.D."/>
            <person name="Tuck P."/>
            <person name="Blalock B.J."/>
            <person name="Lin Y.Y."/>
            <person name="Smith M.E."/>
            <person name="Ochoa-Acuna H."/>
            <person name="Chen M.M."/>
            <person name="Childers C.P."/>
            <person name="Qu J."/>
            <person name="Dugan S."/>
            <person name="Lee S.L."/>
            <person name="Chao H."/>
            <person name="Dinh H."/>
            <person name="Han Y."/>
            <person name="Doddapaneni H."/>
            <person name="Worley K.C."/>
            <person name="Muzny D.M."/>
            <person name="Gibbs R.A."/>
            <person name="Richards S."/>
        </authorList>
    </citation>
    <scope>NUCLEOTIDE SEQUENCE</scope>
    <source>
        <strain evidence="10">HAZT.00-mixed</strain>
        <tissue evidence="10">Whole organism</tissue>
    </source>
</reference>
<dbReference type="OMA" id="ATKRASM"/>
<dbReference type="PROSITE" id="PS50188">
    <property type="entry name" value="B302_SPRY"/>
    <property type="match status" value="1"/>
</dbReference>
<comment type="pathway">
    <text evidence="1">Protein modification; protein ubiquitination.</text>
</comment>
<dbReference type="EMBL" id="JQDR03005706">
    <property type="protein sequence ID" value="KAA0201274.1"/>
    <property type="molecule type" value="Genomic_DNA"/>
</dbReference>
<dbReference type="PANTHER" id="PTHR12245">
    <property type="entry name" value="SPRY DOMAIN CONTAINING SOCS BOX PROTEIN"/>
    <property type="match status" value="1"/>
</dbReference>
<proteinExistence type="inferred from homology"/>
<dbReference type="PANTHER" id="PTHR12245:SF7">
    <property type="entry name" value="F-BOX_SPRY DOMAIN-CONTAINING PROTEIN 1"/>
    <property type="match status" value="1"/>
</dbReference>
<dbReference type="InterPro" id="IPR003877">
    <property type="entry name" value="SPRY_dom"/>
</dbReference>
<organism evidence="10">
    <name type="scientific">Hyalella azteca</name>
    <name type="common">Amphipod</name>
    <dbReference type="NCBI Taxonomy" id="294128"/>
    <lineage>
        <taxon>Eukaryota</taxon>
        <taxon>Metazoa</taxon>
        <taxon>Ecdysozoa</taxon>
        <taxon>Arthropoda</taxon>
        <taxon>Crustacea</taxon>
        <taxon>Multicrustacea</taxon>
        <taxon>Malacostraca</taxon>
        <taxon>Eumalacostraca</taxon>
        <taxon>Peracarida</taxon>
        <taxon>Amphipoda</taxon>
        <taxon>Senticaudata</taxon>
        <taxon>Talitrida</taxon>
        <taxon>Talitroidea</taxon>
        <taxon>Hyalellidae</taxon>
        <taxon>Hyalella</taxon>
    </lineage>
</organism>
<evidence type="ECO:0000313" key="10">
    <source>
        <dbReference type="EMBL" id="KAA0201274.1"/>
    </source>
</evidence>
<keyword evidence="5" id="KW-0524">Neurogenesis</keyword>
<evidence type="ECO:0000256" key="6">
    <source>
        <dbReference type="ARBA" id="ARBA00023018"/>
    </source>
</evidence>
<keyword evidence="4" id="KW-0833">Ubl conjugation pathway</keyword>
<protein>
    <recommendedName>
        <fullName evidence="3">F-box/SPRY domain-containing protein 1</fullName>
    </recommendedName>
</protein>
<evidence type="ECO:0000313" key="11">
    <source>
        <dbReference type="Proteomes" id="UP000694843"/>
    </source>
</evidence>
<dbReference type="GeneID" id="108675435"/>
<dbReference type="GO" id="GO:0019005">
    <property type="term" value="C:SCF ubiquitin ligase complex"/>
    <property type="evidence" value="ECO:0007669"/>
    <property type="project" value="UniProtKB-ARBA"/>
</dbReference>
<dbReference type="Gene3D" id="2.60.120.920">
    <property type="match status" value="1"/>
</dbReference>
<dbReference type="Proteomes" id="UP000694843">
    <property type="component" value="Unplaced"/>
</dbReference>
<dbReference type="InterPro" id="IPR035784">
    <property type="entry name" value="SPRY_FBXO45"/>
</dbReference>
<dbReference type="InterPro" id="IPR036047">
    <property type="entry name" value="F-box-like_dom_sf"/>
</dbReference>
<dbReference type="UniPathway" id="UPA00143"/>
<comment type="similarity">
    <text evidence="2">Belongs to the FBXO45/Fsn family.</text>
</comment>
<name>A0A6A0H7P3_HYAAZ</name>
<evidence type="ECO:0000313" key="12">
    <source>
        <dbReference type="RefSeq" id="XP_018018944.1"/>
    </source>
</evidence>
<evidence type="ECO:0000256" key="1">
    <source>
        <dbReference type="ARBA" id="ARBA00004906"/>
    </source>
</evidence>
<sequence length="254" mass="28907">MENWSHLPDHIIEVIFSYLEVSQLRQCLLVCRNWHRYLSDENNEVWRMHCLNLLAEEALKSDLLSSVPTYMAKLRAYYHAWNPNDCSRNVYIKPNKFTLHRNPVAQSTDGARSKIGFRAGRHAWEVVWEGPLGTVAVVGIATEESPMQCPGYVALLGSDEHSWGWNLVDNHLLHNGESLGCYPLLNNAPKYQVGERIRVILDCEDNTLSFEKNYEFLGVAFRGLPTKMTLYPSVSAVYGNTEVSMVYLGPPFDG</sequence>
<keyword evidence="6" id="KW-0770">Synapse</keyword>
<dbReference type="SUPFAM" id="SSF49899">
    <property type="entry name" value="Concanavalin A-like lectins/glucanases"/>
    <property type="match status" value="1"/>
</dbReference>
<dbReference type="InterPro" id="IPR043136">
    <property type="entry name" value="B30.2/SPRY_sf"/>
</dbReference>
<dbReference type="FunFam" id="2.60.120.920:FF:000017">
    <property type="entry name" value="F-box/SPRY domain-containing protein 1"/>
    <property type="match status" value="1"/>
</dbReference>
<accession>A0A6A0H7P3</accession>